<dbReference type="PANTHER" id="PTHR33121:SF23">
    <property type="entry name" value="CYCLIC DI-GMP PHOSPHODIESTERASE PDEB"/>
    <property type="match status" value="1"/>
</dbReference>
<dbReference type="SMART" id="SM00448">
    <property type="entry name" value="REC"/>
    <property type="match status" value="1"/>
</dbReference>
<dbReference type="InterPro" id="IPR029787">
    <property type="entry name" value="Nucleotide_cyclase"/>
</dbReference>
<keyword evidence="1" id="KW-0597">Phosphoprotein</keyword>
<dbReference type="Pfam" id="PF00563">
    <property type="entry name" value="EAL"/>
    <property type="match status" value="1"/>
</dbReference>
<dbReference type="RefSeq" id="WP_044837362.1">
    <property type="nucleotide sequence ID" value="NZ_CP059733.1"/>
</dbReference>
<dbReference type="SUPFAM" id="SSF55073">
    <property type="entry name" value="Nucleotide cyclase"/>
    <property type="match status" value="1"/>
</dbReference>
<dbReference type="SUPFAM" id="SSF141868">
    <property type="entry name" value="EAL domain-like"/>
    <property type="match status" value="1"/>
</dbReference>
<dbReference type="GO" id="GO:0000160">
    <property type="term" value="P:phosphorelay signal transduction system"/>
    <property type="evidence" value="ECO:0007669"/>
    <property type="project" value="InterPro"/>
</dbReference>
<proteinExistence type="predicted"/>
<dbReference type="AlphaFoldDB" id="A0AAF0C7P3"/>
<dbReference type="InterPro" id="IPR043128">
    <property type="entry name" value="Rev_trsase/Diguanyl_cyclase"/>
</dbReference>
<keyword evidence="6" id="KW-1185">Reference proteome</keyword>
<dbReference type="SMART" id="SM00267">
    <property type="entry name" value="GGDEF"/>
    <property type="match status" value="1"/>
</dbReference>
<evidence type="ECO:0000313" key="5">
    <source>
        <dbReference type="EMBL" id="WDE03375.1"/>
    </source>
</evidence>
<dbReference type="CDD" id="cd01949">
    <property type="entry name" value="GGDEF"/>
    <property type="match status" value="1"/>
</dbReference>
<evidence type="ECO:0000313" key="6">
    <source>
        <dbReference type="Proteomes" id="UP000032352"/>
    </source>
</evidence>
<evidence type="ECO:0000259" key="4">
    <source>
        <dbReference type="PROSITE" id="PS50887"/>
    </source>
</evidence>
<dbReference type="KEGG" id="tvd:SG34_018470"/>
<feature type="modified residue" description="4-aspartylphosphate" evidence="1">
    <location>
        <position position="62"/>
    </location>
</feature>
<dbReference type="PROSITE" id="PS50883">
    <property type="entry name" value="EAL"/>
    <property type="match status" value="1"/>
</dbReference>
<dbReference type="CDD" id="cd01948">
    <property type="entry name" value="EAL"/>
    <property type="match status" value="1"/>
</dbReference>
<evidence type="ECO:0000259" key="3">
    <source>
        <dbReference type="PROSITE" id="PS50883"/>
    </source>
</evidence>
<feature type="domain" description="GGDEF" evidence="4">
    <location>
        <begin position="217"/>
        <end position="350"/>
    </location>
</feature>
<name>A0AAF0C7P3_9GAMM</name>
<dbReference type="SUPFAM" id="SSF52172">
    <property type="entry name" value="CheY-like"/>
    <property type="match status" value="1"/>
</dbReference>
<dbReference type="InterPro" id="IPR001633">
    <property type="entry name" value="EAL_dom"/>
</dbReference>
<accession>A0AAF0C7P3</accession>
<dbReference type="Pfam" id="PF00072">
    <property type="entry name" value="Response_reg"/>
    <property type="match status" value="1"/>
</dbReference>
<dbReference type="InterPro" id="IPR050706">
    <property type="entry name" value="Cyclic-di-GMP_PDE-like"/>
</dbReference>
<protein>
    <submittedName>
        <fullName evidence="5">EAL domain-containing protein</fullName>
    </submittedName>
</protein>
<dbReference type="PROSITE" id="PS50110">
    <property type="entry name" value="RESPONSE_REGULATORY"/>
    <property type="match status" value="1"/>
</dbReference>
<dbReference type="InterPro" id="IPR000160">
    <property type="entry name" value="GGDEF_dom"/>
</dbReference>
<reference evidence="5 6" key="2">
    <citation type="journal article" date="2022" name="Mar. Drugs">
        <title>Bioassay-Guided Fractionation Leads to the Detection of Cholic Acid Generated by the Rare Thalassomonas sp.</title>
        <authorList>
            <person name="Pheiffer F."/>
            <person name="Schneider Y.K."/>
            <person name="Hansen E.H."/>
            <person name="Andersen J.H."/>
            <person name="Isaksson J."/>
            <person name="Busche T."/>
            <person name="R C."/>
            <person name="Kalinowski J."/>
            <person name="Zyl L.V."/>
            <person name="Trindade M."/>
        </authorList>
    </citation>
    <scope>NUCLEOTIDE SEQUENCE [LARGE SCALE GENOMIC DNA]</scope>
    <source>
        <strain evidence="5 6">XOM25</strain>
    </source>
</reference>
<dbReference type="GO" id="GO:0071111">
    <property type="term" value="F:cyclic-guanylate-specific phosphodiesterase activity"/>
    <property type="evidence" value="ECO:0007669"/>
    <property type="project" value="InterPro"/>
</dbReference>
<organism evidence="5 6">
    <name type="scientific">Thalassomonas viridans</name>
    <dbReference type="NCBI Taxonomy" id="137584"/>
    <lineage>
        <taxon>Bacteria</taxon>
        <taxon>Pseudomonadati</taxon>
        <taxon>Pseudomonadota</taxon>
        <taxon>Gammaproteobacteria</taxon>
        <taxon>Alteromonadales</taxon>
        <taxon>Colwelliaceae</taxon>
        <taxon>Thalassomonas</taxon>
    </lineage>
</organism>
<dbReference type="InterPro" id="IPR011006">
    <property type="entry name" value="CheY-like_superfamily"/>
</dbReference>
<evidence type="ECO:0000256" key="1">
    <source>
        <dbReference type="PROSITE-ProRule" id="PRU00169"/>
    </source>
</evidence>
<dbReference type="InterPro" id="IPR001789">
    <property type="entry name" value="Sig_transdc_resp-reg_receiver"/>
</dbReference>
<dbReference type="Gene3D" id="3.30.70.270">
    <property type="match status" value="1"/>
</dbReference>
<dbReference type="NCBIfam" id="TIGR00254">
    <property type="entry name" value="GGDEF"/>
    <property type="match status" value="1"/>
</dbReference>
<dbReference type="SMART" id="SM00052">
    <property type="entry name" value="EAL"/>
    <property type="match status" value="1"/>
</dbReference>
<dbReference type="Gene3D" id="3.40.50.2300">
    <property type="match status" value="1"/>
</dbReference>
<dbReference type="PANTHER" id="PTHR33121">
    <property type="entry name" value="CYCLIC DI-GMP PHOSPHODIESTERASE PDEF"/>
    <property type="match status" value="1"/>
</dbReference>
<gene>
    <name evidence="5" type="ORF">SG34_018470</name>
</gene>
<evidence type="ECO:0000259" key="2">
    <source>
        <dbReference type="PROSITE" id="PS50110"/>
    </source>
</evidence>
<feature type="domain" description="EAL" evidence="3">
    <location>
        <begin position="361"/>
        <end position="608"/>
    </location>
</feature>
<dbReference type="Proteomes" id="UP000032352">
    <property type="component" value="Chromosome"/>
</dbReference>
<reference evidence="5 6" key="1">
    <citation type="journal article" date="2015" name="Genome Announc.">
        <title>Draft Genome Sequences of Marine Isolates of Thalassomonas viridans and Thalassomonas actiniarum.</title>
        <authorList>
            <person name="Olonade I."/>
            <person name="van Zyl L.J."/>
            <person name="Trindade M."/>
        </authorList>
    </citation>
    <scope>NUCLEOTIDE SEQUENCE [LARGE SCALE GENOMIC DNA]</scope>
    <source>
        <strain evidence="5 6">XOM25</strain>
    </source>
</reference>
<dbReference type="PROSITE" id="PS50887">
    <property type="entry name" value="GGDEF"/>
    <property type="match status" value="1"/>
</dbReference>
<dbReference type="InterPro" id="IPR035919">
    <property type="entry name" value="EAL_sf"/>
</dbReference>
<feature type="domain" description="Response regulatory" evidence="2">
    <location>
        <begin position="13"/>
        <end position="127"/>
    </location>
</feature>
<dbReference type="Pfam" id="PF00990">
    <property type="entry name" value="GGDEF"/>
    <property type="match status" value="1"/>
</dbReference>
<sequence length="608" mass="69062">MAHHLQPAVIKAKILIVDDDAVNIKILCQLLHEFDHQLLVAKSGEQALKLIKQVVPDLILLDIYMEQLTGIDVCRQIKADTRLEHIPVIFLTSSEADLEEAFAAGGVDYIVKPFKKEELLARVSTQLNMANLRNSLKLANEELGMMNVVLEEKVKQRTRDLVATNASLRKEIHERRYLQDRVDYLSRFDFVTRMFNRASMEERLEHFMSAMEPCCKLRAFFLYLDLDQFKVINDTCGHVAGDEILRALAELLKGSLGPEMVMARMGGDEFAFFYQKESEKQAVNQAQQIKKLIEEFHFAWENEVYQVGVSMGLVEIDNSFDGVNHLISIAERTCHESKMKGGGELSIYHVSKVDIEQKQQQMRWIPTIQQAIKNDDFFLCGQYIQAIDARYPSKMEVLIRLETPAHSVLPPGHFIPTAEKYHMISFIDRWVLANVLKQRALIDQGFQFSINLSGESISKESFADFAEKAISDAHIPGRQLCFEITETSAISNISSTRTFMKRIGKYGCEFSLDDFGTGTSSYGYLKELPVQYLKIDGIFIRNLESEKINRMMVKSITEISKEMGIKVIAECVENAPALAQLTSIGVDYAQGFHLHKPTRLSALSQQPA</sequence>
<dbReference type="EMBL" id="CP059733">
    <property type="protein sequence ID" value="WDE03375.1"/>
    <property type="molecule type" value="Genomic_DNA"/>
</dbReference>
<dbReference type="Gene3D" id="3.20.20.450">
    <property type="entry name" value="EAL domain"/>
    <property type="match status" value="1"/>
</dbReference>